<gene>
    <name evidence="3" type="ORF">H4696_003526</name>
</gene>
<evidence type="ECO:0000256" key="1">
    <source>
        <dbReference type="SAM" id="MobiDB-lite"/>
    </source>
</evidence>
<comment type="caution">
    <text evidence="3">The sequence shown here is derived from an EMBL/GenBank/DDBJ whole genome shotgun (WGS) entry which is preliminary data.</text>
</comment>
<sequence length="210" mass="23267">MGSQVPVWIPIVVALLGLAGVITTQVLSGRRESKRMAEEAAREERRWQREREARTHETRAGAYAELLGVLEAFDMVLFRALRSRELRKPVDEHQVTELREVRSEAQHALGAVALHAPEPIRELVSDAMLPRLRLASRLMDSENTGDDRTFWTAGQRGYRLLRAKMRLDLGFDAESMDVIEAIGAQPTGVSGSSESTSAPADTTSLPPPTL</sequence>
<keyword evidence="2" id="KW-1133">Transmembrane helix</keyword>
<accession>A0ABR9HZQ8</accession>
<organism evidence="3 4">
    <name type="scientific">Amycolatopsis lexingtonensis</name>
    <dbReference type="NCBI Taxonomy" id="218822"/>
    <lineage>
        <taxon>Bacteria</taxon>
        <taxon>Bacillati</taxon>
        <taxon>Actinomycetota</taxon>
        <taxon>Actinomycetes</taxon>
        <taxon>Pseudonocardiales</taxon>
        <taxon>Pseudonocardiaceae</taxon>
        <taxon>Amycolatopsis</taxon>
    </lineage>
</organism>
<evidence type="ECO:0000256" key="2">
    <source>
        <dbReference type="SAM" id="Phobius"/>
    </source>
</evidence>
<reference evidence="3 4" key="1">
    <citation type="submission" date="2020-10" db="EMBL/GenBank/DDBJ databases">
        <title>Sequencing the genomes of 1000 actinobacteria strains.</title>
        <authorList>
            <person name="Klenk H.-P."/>
        </authorList>
    </citation>
    <scope>NUCLEOTIDE SEQUENCE [LARGE SCALE GENOMIC DNA]</scope>
    <source>
        <strain evidence="3 4">DSM 44653</strain>
    </source>
</reference>
<feature type="compositionally biased region" description="Polar residues" evidence="1">
    <location>
        <begin position="187"/>
        <end position="204"/>
    </location>
</feature>
<protein>
    <submittedName>
        <fullName evidence="3">Heme exporter protein D</fullName>
    </submittedName>
</protein>
<dbReference type="Proteomes" id="UP000631670">
    <property type="component" value="Unassembled WGS sequence"/>
</dbReference>
<keyword evidence="4" id="KW-1185">Reference proteome</keyword>
<keyword evidence="2" id="KW-0812">Transmembrane</keyword>
<name>A0ABR9HZQ8_9PSEU</name>
<feature type="region of interest" description="Disordered" evidence="1">
    <location>
        <begin position="185"/>
        <end position="210"/>
    </location>
</feature>
<evidence type="ECO:0000313" key="3">
    <source>
        <dbReference type="EMBL" id="MBE1496426.1"/>
    </source>
</evidence>
<feature type="transmembrane region" description="Helical" evidence="2">
    <location>
        <begin position="6"/>
        <end position="27"/>
    </location>
</feature>
<evidence type="ECO:0000313" key="4">
    <source>
        <dbReference type="Proteomes" id="UP000631670"/>
    </source>
</evidence>
<dbReference type="RefSeq" id="WP_169735227.1">
    <property type="nucleotide sequence ID" value="NZ_JADBEG010000001.1"/>
</dbReference>
<keyword evidence="2" id="KW-0472">Membrane</keyword>
<dbReference type="EMBL" id="JADBEG010000001">
    <property type="protein sequence ID" value="MBE1496426.1"/>
    <property type="molecule type" value="Genomic_DNA"/>
</dbReference>
<proteinExistence type="predicted"/>